<protein>
    <submittedName>
        <fullName evidence="6">NAD(P)-dependent dehydrogenase (Short-subunit alcohol dehydrogenase family)</fullName>
    </submittedName>
</protein>
<evidence type="ECO:0000259" key="5">
    <source>
        <dbReference type="SMART" id="SM00822"/>
    </source>
</evidence>
<name>A0A7W6RX46_9PROT</name>
<evidence type="ECO:0000256" key="2">
    <source>
        <dbReference type="ARBA" id="ARBA00023002"/>
    </source>
</evidence>
<dbReference type="RefSeq" id="WP_184430822.1">
    <property type="nucleotide sequence ID" value="NZ_JACIGI010000001.1"/>
</dbReference>
<dbReference type="SMART" id="SM00822">
    <property type="entry name" value="PKS_KR"/>
    <property type="match status" value="1"/>
</dbReference>
<gene>
    <name evidence="6" type="ORF">GGD88_000041</name>
</gene>
<dbReference type="InterPro" id="IPR057326">
    <property type="entry name" value="KR_dom"/>
</dbReference>
<evidence type="ECO:0000256" key="3">
    <source>
        <dbReference type="RuleBase" id="RU000363"/>
    </source>
</evidence>
<dbReference type="PRINTS" id="PR00080">
    <property type="entry name" value="SDRFAMILY"/>
</dbReference>
<accession>A0A7W6RX46</accession>
<keyword evidence="7" id="KW-1185">Reference proteome</keyword>
<dbReference type="PANTHER" id="PTHR44196:SF1">
    <property type="entry name" value="DEHYDROGENASE_REDUCTASE SDR FAMILY MEMBER 7B"/>
    <property type="match status" value="1"/>
</dbReference>
<dbReference type="InterPro" id="IPR036291">
    <property type="entry name" value="NAD(P)-bd_dom_sf"/>
</dbReference>
<dbReference type="PANTHER" id="PTHR44196">
    <property type="entry name" value="DEHYDROGENASE/REDUCTASE SDR FAMILY MEMBER 7B"/>
    <property type="match status" value="1"/>
</dbReference>
<dbReference type="EMBL" id="JACIGI010000001">
    <property type="protein sequence ID" value="MBB4284335.1"/>
    <property type="molecule type" value="Genomic_DNA"/>
</dbReference>
<evidence type="ECO:0000256" key="4">
    <source>
        <dbReference type="SAM" id="MobiDB-lite"/>
    </source>
</evidence>
<dbReference type="SUPFAM" id="SSF51735">
    <property type="entry name" value="NAD(P)-binding Rossmann-fold domains"/>
    <property type="match status" value="1"/>
</dbReference>
<comment type="similarity">
    <text evidence="1 3">Belongs to the short-chain dehydrogenases/reductases (SDR) family.</text>
</comment>
<dbReference type="GO" id="GO:0016020">
    <property type="term" value="C:membrane"/>
    <property type="evidence" value="ECO:0007669"/>
    <property type="project" value="TreeGrafter"/>
</dbReference>
<dbReference type="PROSITE" id="PS00061">
    <property type="entry name" value="ADH_SHORT"/>
    <property type="match status" value="1"/>
</dbReference>
<dbReference type="Proteomes" id="UP000555728">
    <property type="component" value="Unassembled WGS sequence"/>
</dbReference>
<comment type="caution">
    <text evidence="6">The sequence shown here is derived from an EMBL/GenBank/DDBJ whole genome shotgun (WGS) entry which is preliminary data.</text>
</comment>
<evidence type="ECO:0000313" key="6">
    <source>
        <dbReference type="EMBL" id="MBB4284335.1"/>
    </source>
</evidence>
<evidence type="ECO:0000256" key="1">
    <source>
        <dbReference type="ARBA" id="ARBA00006484"/>
    </source>
</evidence>
<dbReference type="AlphaFoldDB" id="A0A7W6RX46"/>
<proteinExistence type="inferred from homology"/>
<dbReference type="InterPro" id="IPR002347">
    <property type="entry name" value="SDR_fam"/>
</dbReference>
<sequence length="276" mass="29694">MPKLIWITGAGRGIGRALAVRLARQGATVVASARNATDLEDLARESVGLKGRIVPKPLDVTDRAAVGRVLDEIDRSEGLPDVVVFNAGTHEPMPASAFKAEVFDRLLAVNVTGAVNGLEAVIPRFIARRRGRIAVVASVAGYFGLPTAAAYGASKSAVITMCEALRPDLAQYGVRLQVINPGFVRTPLTDRNDFPMPFLMEVDAAADRIARGLQSNAFEITFPRRFAWLLKAMRLLPYPVFFALTKRAIPDSAKPPARRRLKAGAPPASAENEGGR</sequence>
<dbReference type="PRINTS" id="PR00081">
    <property type="entry name" value="GDHRDH"/>
</dbReference>
<dbReference type="GO" id="GO:0016491">
    <property type="term" value="F:oxidoreductase activity"/>
    <property type="evidence" value="ECO:0007669"/>
    <property type="project" value="UniProtKB-KW"/>
</dbReference>
<dbReference type="InterPro" id="IPR020904">
    <property type="entry name" value="Sc_DH/Rdtase_CS"/>
</dbReference>
<reference evidence="6 7" key="1">
    <citation type="submission" date="2020-08" db="EMBL/GenBank/DDBJ databases">
        <title>Genome sequencing of Purple Non-Sulfur Bacteria from various extreme environments.</title>
        <authorList>
            <person name="Mayer M."/>
        </authorList>
    </citation>
    <scope>NUCLEOTIDE SEQUENCE [LARGE SCALE GENOMIC DNA]</scope>
    <source>
        <strain evidence="6 7">JA135</strain>
    </source>
</reference>
<evidence type="ECO:0000313" key="7">
    <source>
        <dbReference type="Proteomes" id="UP000555728"/>
    </source>
</evidence>
<dbReference type="Gene3D" id="3.40.50.720">
    <property type="entry name" value="NAD(P)-binding Rossmann-like Domain"/>
    <property type="match status" value="1"/>
</dbReference>
<organism evidence="6 7">
    <name type="scientific">Roseospira goensis</name>
    <dbReference type="NCBI Taxonomy" id="391922"/>
    <lineage>
        <taxon>Bacteria</taxon>
        <taxon>Pseudomonadati</taxon>
        <taxon>Pseudomonadota</taxon>
        <taxon>Alphaproteobacteria</taxon>
        <taxon>Rhodospirillales</taxon>
        <taxon>Rhodospirillaceae</taxon>
        <taxon>Roseospira</taxon>
    </lineage>
</organism>
<feature type="domain" description="Ketoreductase" evidence="5">
    <location>
        <begin position="3"/>
        <end position="187"/>
    </location>
</feature>
<feature type="region of interest" description="Disordered" evidence="4">
    <location>
        <begin position="253"/>
        <end position="276"/>
    </location>
</feature>
<dbReference type="Pfam" id="PF00106">
    <property type="entry name" value="adh_short"/>
    <property type="match status" value="1"/>
</dbReference>
<keyword evidence="2" id="KW-0560">Oxidoreductase</keyword>